<organism evidence="2 4">
    <name type="scientific">Urbifossiella limnaea</name>
    <dbReference type="NCBI Taxonomy" id="2528023"/>
    <lineage>
        <taxon>Bacteria</taxon>
        <taxon>Pseudomonadati</taxon>
        <taxon>Planctomycetota</taxon>
        <taxon>Planctomycetia</taxon>
        <taxon>Gemmatales</taxon>
        <taxon>Gemmataceae</taxon>
        <taxon>Urbifossiella</taxon>
    </lineage>
</organism>
<dbReference type="InterPro" id="IPR038721">
    <property type="entry name" value="IS701-like_DDE_dom"/>
</dbReference>
<evidence type="ECO:0000313" key="3">
    <source>
        <dbReference type="EMBL" id="QDU21962.1"/>
    </source>
</evidence>
<dbReference type="EMBL" id="CP036273">
    <property type="protein sequence ID" value="QDU21962.1"/>
    <property type="molecule type" value="Genomic_DNA"/>
</dbReference>
<dbReference type="KEGG" id="uli:ETAA1_38710"/>
<proteinExistence type="predicted"/>
<dbReference type="Pfam" id="PF13546">
    <property type="entry name" value="DDE_5"/>
    <property type="match status" value="1"/>
</dbReference>
<dbReference type="KEGG" id="uli:ETAA1_39370"/>
<protein>
    <submittedName>
        <fullName evidence="2">Transposase DDE domain protein</fullName>
    </submittedName>
</protein>
<keyword evidence="4" id="KW-1185">Reference proteome</keyword>
<reference evidence="2 4" key="1">
    <citation type="submission" date="2019-02" db="EMBL/GenBank/DDBJ databases">
        <title>Deep-cultivation of Planctomycetes and their phenomic and genomic characterization uncovers novel biology.</title>
        <authorList>
            <person name="Wiegand S."/>
            <person name="Jogler M."/>
            <person name="Boedeker C."/>
            <person name="Pinto D."/>
            <person name="Vollmers J."/>
            <person name="Rivas-Marin E."/>
            <person name="Kohn T."/>
            <person name="Peeters S.H."/>
            <person name="Heuer A."/>
            <person name="Rast P."/>
            <person name="Oberbeckmann S."/>
            <person name="Bunk B."/>
            <person name="Jeske O."/>
            <person name="Meyerdierks A."/>
            <person name="Storesund J.E."/>
            <person name="Kallscheuer N."/>
            <person name="Luecker S."/>
            <person name="Lage O.M."/>
            <person name="Pohl T."/>
            <person name="Merkel B.J."/>
            <person name="Hornburger P."/>
            <person name="Mueller R.-W."/>
            <person name="Bruemmer F."/>
            <person name="Labrenz M."/>
            <person name="Spormann A.M."/>
            <person name="Op den Camp H."/>
            <person name="Overmann J."/>
            <person name="Amann R."/>
            <person name="Jetten M.S.M."/>
            <person name="Mascher T."/>
            <person name="Medema M.H."/>
            <person name="Devos D.P."/>
            <person name="Kaster A.-K."/>
            <person name="Ovreas L."/>
            <person name="Rohde M."/>
            <person name="Galperin M.Y."/>
            <person name="Jogler C."/>
        </authorList>
    </citation>
    <scope>NUCLEOTIDE SEQUENCE [LARGE SCALE GENOMIC DNA]</scope>
    <source>
        <strain evidence="2 4">ETA_A1</strain>
    </source>
</reference>
<evidence type="ECO:0000259" key="1">
    <source>
        <dbReference type="Pfam" id="PF13546"/>
    </source>
</evidence>
<dbReference type="SUPFAM" id="SSF53098">
    <property type="entry name" value="Ribonuclease H-like"/>
    <property type="match status" value="1"/>
</dbReference>
<gene>
    <name evidence="2" type="ORF">ETAA1_38710</name>
    <name evidence="3" type="ORF">ETAA1_39370</name>
</gene>
<feature type="domain" description="Transposase IS701-like DDE" evidence="1">
    <location>
        <begin position="16"/>
        <end position="210"/>
    </location>
</feature>
<sequence length="345" mass="38899">MRNPVPAVRFGGMNAARSTAEDYIQFLIASPVVVSATEAARVQPDRPAAPAHDSFTRLLHRLEPDPEALWAEVRPLIGRGTGVLVIDDSTLDKPRAKHIGLVAHHWSGNHHAVVRGINLITALWSDGDRVYPCDYRVYHKDGDGKTKNDHFADLLVAARDRGLRPRAVLFDGWYASVENLKRVRDFGWVFVTRFKGNRKVRIDHGETMALDRQPIAGSGTVVWVPGYGEVRVFRVVAPDGDTTHWATNDLGMDEPMRLVFGELSWGIEEYHRGLKQYTGVERCQVRAARGQRNHIGCAIRAFVRLEYHRFTTGVSWFAAKWAVIRDAVRAYLEHPLYRLPDPITA</sequence>
<name>A0A517XWM8_9BACT</name>
<dbReference type="Proteomes" id="UP000319576">
    <property type="component" value="Chromosome"/>
</dbReference>
<accession>A0A517XWM8</accession>
<dbReference type="EMBL" id="CP036273">
    <property type="protein sequence ID" value="QDU21898.1"/>
    <property type="molecule type" value="Genomic_DNA"/>
</dbReference>
<dbReference type="InterPro" id="IPR012337">
    <property type="entry name" value="RNaseH-like_sf"/>
</dbReference>
<evidence type="ECO:0000313" key="2">
    <source>
        <dbReference type="EMBL" id="QDU21898.1"/>
    </source>
</evidence>
<evidence type="ECO:0000313" key="4">
    <source>
        <dbReference type="Proteomes" id="UP000319576"/>
    </source>
</evidence>
<dbReference type="AlphaFoldDB" id="A0A517XWM8"/>